<dbReference type="InterPro" id="IPR051532">
    <property type="entry name" value="Ester_Hydrolysis_Enzymes"/>
</dbReference>
<dbReference type="Proteomes" id="UP000322530">
    <property type="component" value="Unassembled WGS sequence"/>
</dbReference>
<evidence type="ECO:0000259" key="1">
    <source>
        <dbReference type="Pfam" id="PF13472"/>
    </source>
</evidence>
<dbReference type="InterPro" id="IPR036514">
    <property type="entry name" value="SGNH_hydro_sf"/>
</dbReference>
<proteinExistence type="predicted"/>
<dbReference type="AlphaFoldDB" id="A0A5A5TDD0"/>
<name>A0A5A5TDD0_9CHLR</name>
<gene>
    <name evidence="2" type="ORF">KDI_26030</name>
</gene>
<sequence length="218" mass="23728">MLTACAPITAPLLSIPLQTAPHTHITYVAIGASDTFGTGADDPATQCWPADLLHKLGSDARLINLGVPGITTHDVLTIELPVALDTHANLITVWLAVNDLVDQVPVTSYRQDLTSLLQRLRVADPQAQIAVANVPDLTLLPRYQQSDVQALRSTILAYNAAIASAVQQKHIRLVDLYQQWQSLAGHPEYISDDGFHPNERGYAQVAAIFYHSLQIDKA</sequence>
<evidence type="ECO:0000313" key="2">
    <source>
        <dbReference type="EMBL" id="GCF09039.1"/>
    </source>
</evidence>
<dbReference type="InterPro" id="IPR013830">
    <property type="entry name" value="SGNH_hydro"/>
</dbReference>
<dbReference type="SUPFAM" id="SSF52266">
    <property type="entry name" value="SGNH hydrolase"/>
    <property type="match status" value="1"/>
</dbReference>
<protein>
    <submittedName>
        <fullName evidence="2">Lysophospholipase</fullName>
    </submittedName>
</protein>
<reference evidence="2 3" key="1">
    <citation type="submission" date="2019-01" db="EMBL/GenBank/DDBJ databases">
        <title>Draft genome sequence of Dictyobacter sp. Uno17.</title>
        <authorList>
            <person name="Wang C.M."/>
            <person name="Zheng Y."/>
            <person name="Sakai Y."/>
            <person name="Abe K."/>
            <person name="Yokota A."/>
            <person name="Yabe S."/>
        </authorList>
    </citation>
    <scope>NUCLEOTIDE SEQUENCE [LARGE SCALE GENOMIC DNA]</scope>
    <source>
        <strain evidence="2 3">Uno17</strain>
    </source>
</reference>
<dbReference type="Pfam" id="PF13472">
    <property type="entry name" value="Lipase_GDSL_2"/>
    <property type="match status" value="1"/>
</dbReference>
<dbReference type="RefSeq" id="WP_172632092.1">
    <property type="nucleotide sequence ID" value="NZ_BIXY01000035.1"/>
</dbReference>
<comment type="caution">
    <text evidence="2">The sequence shown here is derived from an EMBL/GenBank/DDBJ whole genome shotgun (WGS) entry which is preliminary data.</text>
</comment>
<accession>A0A5A5TDD0</accession>
<dbReference type="PANTHER" id="PTHR30383:SF5">
    <property type="entry name" value="SGNH HYDROLASE-TYPE ESTERASE DOMAIN-CONTAINING PROTEIN"/>
    <property type="match status" value="1"/>
</dbReference>
<feature type="domain" description="SGNH hydrolase-type esterase" evidence="1">
    <location>
        <begin position="29"/>
        <end position="203"/>
    </location>
</feature>
<evidence type="ECO:0000313" key="3">
    <source>
        <dbReference type="Proteomes" id="UP000322530"/>
    </source>
</evidence>
<keyword evidence="3" id="KW-1185">Reference proteome</keyword>
<dbReference type="Gene3D" id="3.40.50.1110">
    <property type="entry name" value="SGNH hydrolase"/>
    <property type="match status" value="1"/>
</dbReference>
<organism evidence="2 3">
    <name type="scientific">Dictyobacter arantiisoli</name>
    <dbReference type="NCBI Taxonomy" id="2014874"/>
    <lineage>
        <taxon>Bacteria</taxon>
        <taxon>Bacillati</taxon>
        <taxon>Chloroflexota</taxon>
        <taxon>Ktedonobacteria</taxon>
        <taxon>Ktedonobacterales</taxon>
        <taxon>Dictyobacteraceae</taxon>
        <taxon>Dictyobacter</taxon>
    </lineage>
</organism>
<dbReference type="EMBL" id="BIXY01000035">
    <property type="protein sequence ID" value="GCF09039.1"/>
    <property type="molecule type" value="Genomic_DNA"/>
</dbReference>
<dbReference type="PANTHER" id="PTHR30383">
    <property type="entry name" value="THIOESTERASE 1/PROTEASE 1/LYSOPHOSPHOLIPASE L1"/>
    <property type="match status" value="1"/>
</dbReference>
<dbReference type="GO" id="GO:0004622">
    <property type="term" value="F:phosphatidylcholine lysophospholipase activity"/>
    <property type="evidence" value="ECO:0007669"/>
    <property type="project" value="TreeGrafter"/>
</dbReference>